<gene>
    <name evidence="2" type="ORF">METZ01_LOCUS464653</name>
</gene>
<evidence type="ECO:0000256" key="1">
    <source>
        <dbReference type="ARBA" id="ARBA00022729"/>
    </source>
</evidence>
<name>A0A383AW83_9ZZZZ</name>
<dbReference type="EMBL" id="UINC01195303">
    <property type="protein sequence ID" value="SVE11799.1"/>
    <property type="molecule type" value="Genomic_DNA"/>
</dbReference>
<reference evidence="2" key="1">
    <citation type="submission" date="2018-05" db="EMBL/GenBank/DDBJ databases">
        <authorList>
            <person name="Lanie J.A."/>
            <person name="Ng W.-L."/>
            <person name="Kazmierczak K.M."/>
            <person name="Andrzejewski T.M."/>
            <person name="Davidsen T.M."/>
            <person name="Wayne K.J."/>
            <person name="Tettelin H."/>
            <person name="Glass J.I."/>
            <person name="Rusch D."/>
            <person name="Podicherti R."/>
            <person name="Tsui H.-C.T."/>
            <person name="Winkler M.E."/>
        </authorList>
    </citation>
    <scope>NUCLEOTIDE SEQUENCE</scope>
</reference>
<dbReference type="AlphaFoldDB" id="A0A383AW83"/>
<feature type="non-terminal residue" evidence="2">
    <location>
        <position position="236"/>
    </location>
</feature>
<keyword evidence="1" id="KW-0732">Signal</keyword>
<dbReference type="GO" id="GO:0016020">
    <property type="term" value="C:membrane"/>
    <property type="evidence" value="ECO:0007669"/>
    <property type="project" value="InterPro"/>
</dbReference>
<protein>
    <recommendedName>
        <fullName evidence="3">VacJ family lipoprotein</fullName>
    </recommendedName>
</protein>
<organism evidence="2">
    <name type="scientific">marine metagenome</name>
    <dbReference type="NCBI Taxonomy" id="408172"/>
    <lineage>
        <taxon>unclassified sequences</taxon>
        <taxon>metagenomes</taxon>
        <taxon>ecological metagenomes</taxon>
    </lineage>
</organism>
<evidence type="ECO:0008006" key="3">
    <source>
        <dbReference type="Google" id="ProtNLM"/>
    </source>
</evidence>
<sequence>MTNMKSLIIIIYIVFSNYSVLSDEADKVTTTSSDYETSYTEDEIYDPLEGFNRAIFKFNNVADRIILEPVARGYRKLPSPMQSGISNFLSNLRMPLVIVNQLLQGQVKNSAESTGRFVVNTTAGVVGLFDVADNIGLEEKDEDYGQTLATWGVGDGFYVVLPIFGPSNLRDTAGLVLTAVTDPVNAYAITEGEGWAVPVRTAINAVDRRSKIIDEVNALRNNSVDYYAAVRSSYYQ</sequence>
<dbReference type="PANTHER" id="PTHR30035">
    <property type="entry name" value="LIPOPROTEIN VACJ-RELATED"/>
    <property type="match status" value="1"/>
</dbReference>
<evidence type="ECO:0000313" key="2">
    <source>
        <dbReference type="EMBL" id="SVE11799.1"/>
    </source>
</evidence>
<dbReference type="PANTHER" id="PTHR30035:SF3">
    <property type="entry name" value="INTERMEMBRANE PHOSPHOLIPID TRANSPORT SYSTEM LIPOPROTEIN MLAA"/>
    <property type="match status" value="1"/>
</dbReference>
<dbReference type="Pfam" id="PF04333">
    <property type="entry name" value="MlaA"/>
    <property type="match status" value="1"/>
</dbReference>
<dbReference type="InterPro" id="IPR007428">
    <property type="entry name" value="MlaA"/>
</dbReference>
<dbReference type="GO" id="GO:0120010">
    <property type="term" value="P:intermembrane phospholipid transfer"/>
    <property type="evidence" value="ECO:0007669"/>
    <property type="project" value="TreeGrafter"/>
</dbReference>
<accession>A0A383AW83</accession>
<proteinExistence type="predicted"/>
<dbReference type="PRINTS" id="PR01805">
    <property type="entry name" value="VACJLIPOPROT"/>
</dbReference>